<dbReference type="CDD" id="cd05233">
    <property type="entry name" value="SDR_c"/>
    <property type="match status" value="1"/>
</dbReference>
<reference evidence="4" key="1">
    <citation type="journal article" date="2023" name="Arch. Microbiol.">
        <title>Desulfoferula mesophilus gen. nov. sp. nov., a mesophilic sulfate-reducing bacterium isolated from a brackish lake sediment.</title>
        <authorList>
            <person name="Watanabe T."/>
            <person name="Yabe T."/>
            <person name="Tsuji J.M."/>
            <person name="Fukui M."/>
        </authorList>
    </citation>
    <scope>NUCLEOTIDE SEQUENCE [LARGE SCALE GENOMIC DNA]</scope>
    <source>
        <strain evidence="4">12FAK</strain>
    </source>
</reference>
<dbReference type="PROSITE" id="PS00061">
    <property type="entry name" value="ADH_SHORT"/>
    <property type="match status" value="1"/>
</dbReference>
<evidence type="ECO:0000313" key="4">
    <source>
        <dbReference type="Proteomes" id="UP001366166"/>
    </source>
</evidence>
<dbReference type="InterPro" id="IPR036291">
    <property type="entry name" value="NAD(P)-bd_dom_sf"/>
</dbReference>
<dbReference type="AlphaFoldDB" id="A0AAU9ESH1"/>
<gene>
    <name evidence="3" type="primary">fabG</name>
    <name evidence="3" type="ORF">FAK_17760</name>
</gene>
<evidence type="ECO:0000256" key="1">
    <source>
        <dbReference type="ARBA" id="ARBA00006484"/>
    </source>
</evidence>
<dbReference type="InterPro" id="IPR020904">
    <property type="entry name" value="Sc_DH/Rdtase_CS"/>
</dbReference>
<dbReference type="GO" id="GO:0016616">
    <property type="term" value="F:oxidoreductase activity, acting on the CH-OH group of donors, NAD or NADP as acceptor"/>
    <property type="evidence" value="ECO:0007669"/>
    <property type="project" value="TreeGrafter"/>
</dbReference>
<protein>
    <submittedName>
        <fullName evidence="3">3-oxoacyl-ACP reductase</fullName>
    </submittedName>
</protein>
<proteinExistence type="inferred from homology"/>
<keyword evidence="2" id="KW-0560">Oxidoreductase</keyword>
<organism evidence="3 4">
    <name type="scientific">Desulfoferula mesophila</name>
    <dbReference type="NCBI Taxonomy" id="3058419"/>
    <lineage>
        <taxon>Bacteria</taxon>
        <taxon>Pseudomonadati</taxon>
        <taxon>Thermodesulfobacteriota</taxon>
        <taxon>Desulfarculia</taxon>
        <taxon>Desulfarculales</taxon>
        <taxon>Desulfarculaceae</taxon>
        <taxon>Desulfoferula</taxon>
    </lineage>
</organism>
<dbReference type="PRINTS" id="PR00080">
    <property type="entry name" value="SDRFAMILY"/>
</dbReference>
<accession>A0AAU9ESH1</accession>
<comment type="similarity">
    <text evidence="1">Belongs to the short-chain dehydrogenases/reductases (SDR) family.</text>
</comment>
<evidence type="ECO:0000256" key="2">
    <source>
        <dbReference type="ARBA" id="ARBA00023002"/>
    </source>
</evidence>
<name>A0AAU9ESH1_9BACT</name>
<dbReference type="EMBL" id="AP028679">
    <property type="protein sequence ID" value="BEQ14710.1"/>
    <property type="molecule type" value="Genomic_DNA"/>
</dbReference>
<dbReference type="PRINTS" id="PR00081">
    <property type="entry name" value="GDHRDH"/>
</dbReference>
<dbReference type="PANTHER" id="PTHR42760:SF133">
    <property type="entry name" value="3-OXOACYL-[ACYL-CARRIER-PROTEIN] REDUCTASE"/>
    <property type="match status" value="1"/>
</dbReference>
<dbReference type="RefSeq" id="WP_338606409.1">
    <property type="nucleotide sequence ID" value="NZ_AP028679.1"/>
</dbReference>
<dbReference type="Pfam" id="PF13561">
    <property type="entry name" value="adh_short_C2"/>
    <property type="match status" value="1"/>
</dbReference>
<evidence type="ECO:0000313" key="3">
    <source>
        <dbReference type="EMBL" id="BEQ14710.1"/>
    </source>
</evidence>
<dbReference type="InterPro" id="IPR002347">
    <property type="entry name" value="SDR_fam"/>
</dbReference>
<dbReference type="Proteomes" id="UP001366166">
    <property type="component" value="Chromosome"/>
</dbReference>
<dbReference type="PANTHER" id="PTHR42760">
    <property type="entry name" value="SHORT-CHAIN DEHYDROGENASES/REDUCTASES FAMILY MEMBER"/>
    <property type="match status" value="1"/>
</dbReference>
<sequence length="245" mass="25087">MIAPEVKNALVVGGGSGMGRAAALALAAAGARVMVADLDLAAAQATASQAGGGSLGWAVDVADPASVAGLFAQLREEIEALHMLVHTAAILGGTAFIDEVSDAAWRRMMAVNLDGPFYCSREAVRWMKRTGGGRILLFSSVASLTPTPGALPYSAAKGGVNMLARTLAAEAAKHNIRVNVIAPGYVRTPMLEGLPSGFAEYIVKKTPLGRLGEESEVAALVAYLAGPQADFFTGQVLSPNGGLVI</sequence>
<dbReference type="FunFam" id="3.40.50.720:FF:000084">
    <property type="entry name" value="Short-chain dehydrogenase reductase"/>
    <property type="match status" value="1"/>
</dbReference>
<dbReference type="KEGG" id="dmp:FAK_17760"/>
<dbReference type="SUPFAM" id="SSF51735">
    <property type="entry name" value="NAD(P)-binding Rossmann-fold domains"/>
    <property type="match status" value="1"/>
</dbReference>
<dbReference type="Gene3D" id="3.40.50.720">
    <property type="entry name" value="NAD(P)-binding Rossmann-like Domain"/>
    <property type="match status" value="1"/>
</dbReference>
<keyword evidence="4" id="KW-1185">Reference proteome</keyword>